<proteinExistence type="inferred from homology"/>
<feature type="chain" id="PRO_5032311558" description="peptidylprolyl isomerase" evidence="6">
    <location>
        <begin position="23"/>
        <end position="320"/>
    </location>
</feature>
<dbReference type="Pfam" id="PF00639">
    <property type="entry name" value="Rotamase"/>
    <property type="match status" value="1"/>
</dbReference>
<evidence type="ECO:0000259" key="7">
    <source>
        <dbReference type="PROSITE" id="PS50198"/>
    </source>
</evidence>
<evidence type="ECO:0000256" key="6">
    <source>
        <dbReference type="SAM" id="SignalP"/>
    </source>
</evidence>
<comment type="similarity">
    <text evidence="2">Belongs to the PpiC/parvulin rotamase family.</text>
</comment>
<accession>A0A839F329</accession>
<keyword evidence="9" id="KW-1185">Reference proteome</keyword>
<dbReference type="PANTHER" id="PTHR47245">
    <property type="entry name" value="PEPTIDYLPROLYL ISOMERASE"/>
    <property type="match status" value="1"/>
</dbReference>
<protein>
    <recommendedName>
        <fullName evidence="3">peptidylprolyl isomerase</fullName>
        <ecNumber evidence="3">5.2.1.8</ecNumber>
    </recommendedName>
</protein>
<dbReference type="InterPro" id="IPR000297">
    <property type="entry name" value="PPIase_PpiC"/>
</dbReference>
<sequence>MPNPLRSMLMAALFLSSLSCLAAGRPDDVVATQGDATITMADVDAFVSRIPEGKRPGFFSSPQRIETMLTGLLLQRQLANEARKLGIDKDPALAKDGKAPDEEALSTARIEHFKTELALPDFSKLAQEEYIARKETYGVPADLTVQNVLIKIKDRGDGKTPMDRTEQIAAAKAIADKVAADATAHPDQFDALIDTYSEDPDKATGKGRVEDAGSATKYAKEFAAASRALKNVGDVSPVTRTTYGFHVIKLLDRKPAQQHAFAEVKDEIVARLRTEYVDKQVRLHTDTLRNLPIDANEQAVASLRSRYGAPAEPPPAAAKH</sequence>
<feature type="signal peptide" evidence="6">
    <location>
        <begin position="1"/>
        <end position="22"/>
    </location>
</feature>
<dbReference type="GO" id="GO:0003755">
    <property type="term" value="F:peptidyl-prolyl cis-trans isomerase activity"/>
    <property type="evidence" value="ECO:0007669"/>
    <property type="project" value="UniProtKB-KW"/>
</dbReference>
<comment type="caution">
    <text evidence="8">The sequence shown here is derived from an EMBL/GenBank/DDBJ whole genome shotgun (WGS) entry which is preliminary data.</text>
</comment>
<evidence type="ECO:0000256" key="1">
    <source>
        <dbReference type="ARBA" id="ARBA00000971"/>
    </source>
</evidence>
<evidence type="ECO:0000256" key="2">
    <source>
        <dbReference type="ARBA" id="ARBA00007656"/>
    </source>
</evidence>
<dbReference type="AlphaFoldDB" id="A0A839F329"/>
<evidence type="ECO:0000256" key="3">
    <source>
        <dbReference type="ARBA" id="ARBA00013194"/>
    </source>
</evidence>
<dbReference type="InterPro" id="IPR050245">
    <property type="entry name" value="PrsA_foldase"/>
</dbReference>
<keyword evidence="6" id="KW-0732">Signal</keyword>
<organism evidence="8 9">
    <name type="scientific">Dokdonella fugitiva</name>
    <dbReference type="NCBI Taxonomy" id="328517"/>
    <lineage>
        <taxon>Bacteria</taxon>
        <taxon>Pseudomonadati</taxon>
        <taxon>Pseudomonadota</taxon>
        <taxon>Gammaproteobacteria</taxon>
        <taxon>Lysobacterales</taxon>
        <taxon>Rhodanobacteraceae</taxon>
        <taxon>Dokdonella</taxon>
    </lineage>
</organism>
<dbReference type="RefSeq" id="WP_182531494.1">
    <property type="nucleotide sequence ID" value="NZ_JACGXL010000004.1"/>
</dbReference>
<dbReference type="PANTHER" id="PTHR47245:SF2">
    <property type="entry name" value="PEPTIDYL-PROLYL CIS-TRANS ISOMERASE HP_0175-RELATED"/>
    <property type="match status" value="1"/>
</dbReference>
<keyword evidence="4 5" id="KW-0697">Rotamase</keyword>
<evidence type="ECO:0000313" key="8">
    <source>
        <dbReference type="EMBL" id="MBA8888442.1"/>
    </source>
</evidence>
<dbReference type="Proteomes" id="UP000550401">
    <property type="component" value="Unassembled WGS sequence"/>
</dbReference>
<dbReference type="SUPFAM" id="SSF54534">
    <property type="entry name" value="FKBP-like"/>
    <property type="match status" value="1"/>
</dbReference>
<evidence type="ECO:0000313" key="9">
    <source>
        <dbReference type="Proteomes" id="UP000550401"/>
    </source>
</evidence>
<dbReference type="InterPro" id="IPR046357">
    <property type="entry name" value="PPIase_dom_sf"/>
</dbReference>
<dbReference type="EMBL" id="JACGXL010000004">
    <property type="protein sequence ID" value="MBA8888442.1"/>
    <property type="molecule type" value="Genomic_DNA"/>
</dbReference>
<evidence type="ECO:0000256" key="5">
    <source>
        <dbReference type="PROSITE-ProRule" id="PRU00278"/>
    </source>
</evidence>
<dbReference type="Gene3D" id="3.10.50.40">
    <property type="match status" value="1"/>
</dbReference>
<evidence type="ECO:0000256" key="4">
    <source>
        <dbReference type="ARBA" id="ARBA00023110"/>
    </source>
</evidence>
<feature type="domain" description="PpiC" evidence="7">
    <location>
        <begin position="140"/>
        <end position="252"/>
    </location>
</feature>
<name>A0A839F329_9GAMM</name>
<gene>
    <name evidence="8" type="ORF">FHW12_002675</name>
</gene>
<dbReference type="EC" id="5.2.1.8" evidence="3"/>
<dbReference type="PROSITE" id="PS50198">
    <property type="entry name" value="PPIC_PPIASE_2"/>
    <property type="match status" value="1"/>
</dbReference>
<keyword evidence="5 8" id="KW-0413">Isomerase</keyword>
<dbReference type="PROSITE" id="PS51257">
    <property type="entry name" value="PROKAR_LIPOPROTEIN"/>
    <property type="match status" value="1"/>
</dbReference>
<reference evidence="8 9" key="1">
    <citation type="submission" date="2020-07" db="EMBL/GenBank/DDBJ databases">
        <title>Genomic Encyclopedia of Type Strains, Phase IV (KMG-V): Genome sequencing to study the core and pangenomes of soil and plant-associated prokaryotes.</title>
        <authorList>
            <person name="Whitman W."/>
        </authorList>
    </citation>
    <scope>NUCLEOTIDE SEQUENCE [LARGE SCALE GENOMIC DNA]</scope>
    <source>
        <strain evidence="8 9">RH2WT43</strain>
    </source>
</reference>
<comment type="catalytic activity">
    <reaction evidence="1">
        <text>[protein]-peptidylproline (omega=180) = [protein]-peptidylproline (omega=0)</text>
        <dbReference type="Rhea" id="RHEA:16237"/>
        <dbReference type="Rhea" id="RHEA-COMP:10747"/>
        <dbReference type="Rhea" id="RHEA-COMP:10748"/>
        <dbReference type="ChEBI" id="CHEBI:83833"/>
        <dbReference type="ChEBI" id="CHEBI:83834"/>
        <dbReference type="EC" id="5.2.1.8"/>
    </reaction>
</comment>